<keyword evidence="2" id="KW-1185">Reference proteome</keyword>
<dbReference type="Proteomes" id="UP001338125">
    <property type="component" value="Unassembled WGS sequence"/>
</dbReference>
<protein>
    <recommendedName>
        <fullName evidence="3">RING-type domain-containing protein</fullName>
    </recommendedName>
</protein>
<reference evidence="1 2" key="1">
    <citation type="submission" date="2024-01" db="EMBL/GenBank/DDBJ databases">
        <title>Complete genome of Cladobotryum mycophilum ATHUM6906.</title>
        <authorList>
            <person name="Christinaki A.C."/>
            <person name="Myridakis A.I."/>
            <person name="Kouvelis V.N."/>
        </authorList>
    </citation>
    <scope>NUCLEOTIDE SEQUENCE [LARGE SCALE GENOMIC DNA]</scope>
    <source>
        <strain evidence="1 2">ATHUM6906</strain>
    </source>
</reference>
<dbReference type="EMBL" id="JAVFKD010000012">
    <property type="protein sequence ID" value="KAK5992988.1"/>
    <property type="molecule type" value="Genomic_DNA"/>
</dbReference>
<organism evidence="1 2">
    <name type="scientific">Cladobotryum mycophilum</name>
    <dbReference type="NCBI Taxonomy" id="491253"/>
    <lineage>
        <taxon>Eukaryota</taxon>
        <taxon>Fungi</taxon>
        <taxon>Dikarya</taxon>
        <taxon>Ascomycota</taxon>
        <taxon>Pezizomycotina</taxon>
        <taxon>Sordariomycetes</taxon>
        <taxon>Hypocreomycetidae</taxon>
        <taxon>Hypocreales</taxon>
        <taxon>Hypocreaceae</taxon>
        <taxon>Cladobotryum</taxon>
    </lineage>
</organism>
<comment type="caution">
    <text evidence="1">The sequence shown here is derived from an EMBL/GenBank/DDBJ whole genome shotgun (WGS) entry which is preliminary data.</text>
</comment>
<evidence type="ECO:0000313" key="1">
    <source>
        <dbReference type="EMBL" id="KAK5992988.1"/>
    </source>
</evidence>
<evidence type="ECO:0000313" key="2">
    <source>
        <dbReference type="Proteomes" id="UP001338125"/>
    </source>
</evidence>
<evidence type="ECO:0008006" key="3">
    <source>
        <dbReference type="Google" id="ProtNLM"/>
    </source>
</evidence>
<name>A0ABR0SLI7_9HYPO</name>
<proteinExistence type="predicted"/>
<accession>A0ABR0SLI7</accession>
<sequence length="271" mass="30354">MGIKVHSYHQVRDIIHGPQFHKTHEMVCVACNGRDQHGNEYRLMPAYKPRRSPPTSEHVAQVLPCGHFMGASCIAAATDPHCPRCKILFARQPTKHGHCAHAIKLPLVLFSKTLKEEEECSLLAPTARLSRPKCEDCVTKEELLKLTMETREALSKYRGLNEKRIYCTNGKIHGIFADDQIDASPDSDATVSPVFLSEELYQSAHMMEHSIQRRFHMHRHAVDTEVVFKMGTYTGPPTGREVFDEAMTTAACALMAMKGDTTTGRVTGRPT</sequence>
<gene>
    <name evidence="1" type="ORF">PT974_06413</name>
</gene>